<evidence type="ECO:0000313" key="1">
    <source>
        <dbReference type="EMBL" id="MDP4299124.1"/>
    </source>
</evidence>
<gene>
    <name evidence="1" type="ORF">Q8X39_00615</name>
</gene>
<accession>A0ABT9FY20</accession>
<protein>
    <submittedName>
        <fullName evidence="1">Uncharacterized protein</fullName>
    </submittedName>
</protein>
<proteinExistence type="predicted"/>
<keyword evidence="2" id="KW-1185">Reference proteome</keyword>
<organism evidence="1 2">
    <name type="scientific">Leptothrix discophora</name>
    <dbReference type="NCBI Taxonomy" id="89"/>
    <lineage>
        <taxon>Bacteria</taxon>
        <taxon>Pseudomonadati</taxon>
        <taxon>Pseudomonadota</taxon>
        <taxon>Betaproteobacteria</taxon>
        <taxon>Burkholderiales</taxon>
        <taxon>Sphaerotilaceae</taxon>
        <taxon>Leptothrix</taxon>
    </lineage>
</organism>
<dbReference type="RefSeq" id="WP_305747693.1">
    <property type="nucleotide sequence ID" value="NZ_JAUZEE010000001.1"/>
</dbReference>
<name>A0ABT9FY20_LEPDI</name>
<evidence type="ECO:0000313" key="2">
    <source>
        <dbReference type="Proteomes" id="UP001235760"/>
    </source>
</evidence>
<reference evidence="1 2" key="1">
    <citation type="submission" date="2023-08" db="EMBL/GenBank/DDBJ databases">
        <authorList>
            <person name="Roldan D.M."/>
            <person name="Menes R.J."/>
        </authorList>
    </citation>
    <scope>NUCLEOTIDE SEQUENCE [LARGE SCALE GENOMIC DNA]</scope>
    <source>
        <strain evidence="1 2">CCM 2812</strain>
    </source>
</reference>
<sequence length="138" mass="14453">MPNRPVPTSDRARTTSPLARSLPSMPVWMGVGLVALLLGLAGVPAQAQAQADPTLWRCHLTSGATRLLCVAERSPQAVEAGTTASVPNASGLPARYPLDPSRPYTIELLGPATDMPLVAQLAQFTLCLKTPNCRAVVG</sequence>
<dbReference type="EMBL" id="JAUZEE010000001">
    <property type="protein sequence ID" value="MDP4299124.1"/>
    <property type="molecule type" value="Genomic_DNA"/>
</dbReference>
<comment type="caution">
    <text evidence="1">The sequence shown here is derived from an EMBL/GenBank/DDBJ whole genome shotgun (WGS) entry which is preliminary data.</text>
</comment>
<dbReference type="Proteomes" id="UP001235760">
    <property type="component" value="Unassembled WGS sequence"/>
</dbReference>